<evidence type="ECO:0000313" key="2">
    <source>
        <dbReference type="Proteomes" id="UP000002045"/>
    </source>
</evidence>
<evidence type="ECO:0000313" key="1">
    <source>
        <dbReference type="EMBL" id="CBJ81082.1"/>
    </source>
</evidence>
<name>D3V2W7_XENBS</name>
<sequence>MINNYTFHFPVAALLAATGNLLGIGYNWVSFCSIWSEVDTALLLIS</sequence>
<reference evidence="1" key="1">
    <citation type="journal article" date="2011" name="PLoS ONE">
        <title>The entomopathogenic bacterial endosymbionts xenorhabdus and photorhabdus: convergent lifestyles from divergent genomes.</title>
        <authorList>
            <person name="Chaston J.M."/>
            <person name="Suen G."/>
            <person name="Tucker S.L."/>
            <person name="Andersen A.W."/>
            <person name="Bhasin A."/>
            <person name="Bode E."/>
            <person name="Bode H.B."/>
            <person name="Brachmann A.O."/>
            <person name="Cowles C.E."/>
            <person name="Cowles K.N."/>
            <person name="Darby C."/>
            <person name="de Leon L."/>
            <person name="Drace K."/>
            <person name="Du Z."/>
            <person name="Givaudan A."/>
            <person name="Herbert Tran E.E."/>
            <person name="Jewell K.A."/>
            <person name="Knack J.J."/>
            <person name="Krasomil-Osterfeld K.C."/>
            <person name="Kukor R."/>
            <person name="Lanois A."/>
            <person name="Latreille P."/>
            <person name="Leimgruber N.K."/>
            <person name="Lipke C.M."/>
            <person name="Liu R."/>
            <person name="Lu X."/>
            <person name="Martens E.C."/>
            <person name="Marri P.R."/>
            <person name="Medigue C."/>
            <person name="Menard M.L."/>
            <person name="Miller N.M."/>
            <person name="Morales-Soto N."/>
            <person name="Norton S."/>
            <person name="Ogier J.C."/>
            <person name="Orchard S.S."/>
            <person name="Park D."/>
            <person name="Park Y."/>
            <person name="Qurollo B.A."/>
            <person name="Sugar D.R."/>
            <person name="Richards G.R."/>
            <person name="Rouy Z."/>
            <person name="Slominski B."/>
            <person name="Slominski K."/>
            <person name="Snyder H."/>
            <person name="Tjaden B.C."/>
            <person name="van der Hoeven R."/>
            <person name="Welch R.D."/>
            <person name="Wheeler C."/>
            <person name="Xiang B."/>
            <person name="Barbazuk B."/>
            <person name="Gaudriault S."/>
            <person name="Goodner B."/>
            <person name="Slater S.C."/>
            <person name="Forst S."/>
            <person name="Goldman B.S."/>
            <person name="Goodrich-Blair H."/>
        </authorList>
    </citation>
    <scope>NUCLEOTIDE SEQUENCE [LARGE SCALE GENOMIC DNA]</scope>
    <source>
        <strain evidence="1">SS-2004</strain>
    </source>
</reference>
<accession>D3V2W7</accession>
<gene>
    <name evidence="1" type="ordered locus">XBJ1_1956</name>
</gene>
<organism evidence="1 2">
    <name type="scientific">Xenorhabdus bovienii (strain SS-2004)</name>
    <name type="common">Xenorhabdus nematophila subsp. bovienii</name>
    <dbReference type="NCBI Taxonomy" id="406818"/>
    <lineage>
        <taxon>Bacteria</taxon>
        <taxon>Pseudomonadati</taxon>
        <taxon>Pseudomonadota</taxon>
        <taxon>Gammaproteobacteria</taxon>
        <taxon>Enterobacterales</taxon>
        <taxon>Morganellaceae</taxon>
        <taxon>Xenorhabdus</taxon>
    </lineage>
</organism>
<dbReference type="HOGENOM" id="CLU_3190795_0_0_6"/>
<dbReference type="Proteomes" id="UP000002045">
    <property type="component" value="Chromosome"/>
</dbReference>
<dbReference type="AlphaFoldDB" id="D3V2W7"/>
<proteinExistence type="predicted"/>
<dbReference type="KEGG" id="xbo:XBJ1_1956"/>
<protein>
    <submittedName>
        <fullName evidence="1">Uncharacterized protein</fullName>
    </submittedName>
</protein>
<dbReference type="EMBL" id="FN667741">
    <property type="protein sequence ID" value="CBJ81082.1"/>
    <property type="molecule type" value="Genomic_DNA"/>
</dbReference>